<name>A0A845G6G0_9BURK</name>
<organism evidence="1 2">
    <name type="scientific">Duganella vulcania</name>
    <dbReference type="NCBI Taxonomy" id="2692166"/>
    <lineage>
        <taxon>Bacteria</taxon>
        <taxon>Pseudomonadati</taxon>
        <taxon>Pseudomonadota</taxon>
        <taxon>Betaproteobacteria</taxon>
        <taxon>Burkholderiales</taxon>
        <taxon>Oxalobacteraceae</taxon>
        <taxon>Telluria group</taxon>
        <taxon>Duganella</taxon>
    </lineage>
</organism>
<proteinExistence type="predicted"/>
<protein>
    <recommendedName>
        <fullName evidence="3">TonB-dependent receptor</fullName>
    </recommendedName>
</protein>
<evidence type="ECO:0008006" key="3">
    <source>
        <dbReference type="Google" id="ProtNLM"/>
    </source>
</evidence>
<dbReference type="Proteomes" id="UP000470302">
    <property type="component" value="Unassembled WGS sequence"/>
</dbReference>
<gene>
    <name evidence="1" type="ORF">GTP91_24255</name>
</gene>
<sequence>MKNPKQHLILSTISPHVLAALTLMSGGGVVKMLKPQVGVNNVFNQQDATSISASGKGAAFDQCTFVPERSWTVSLNADF</sequence>
<accession>A0A845G6G0</accession>
<dbReference type="RefSeq" id="WP_161099079.1">
    <property type="nucleotide sequence ID" value="NZ_WWCW01000112.1"/>
</dbReference>
<comment type="caution">
    <text evidence="1">The sequence shown here is derived from an EMBL/GenBank/DDBJ whole genome shotgun (WGS) entry which is preliminary data.</text>
</comment>
<dbReference type="EMBL" id="WWCW01000112">
    <property type="protein sequence ID" value="MYM90273.1"/>
    <property type="molecule type" value="Genomic_DNA"/>
</dbReference>
<reference evidence="1 2" key="1">
    <citation type="submission" date="2020-01" db="EMBL/GenBank/DDBJ databases">
        <title>Novel species isolated from a subtropical stream in China.</title>
        <authorList>
            <person name="Lu H."/>
        </authorList>
    </citation>
    <scope>NUCLEOTIDE SEQUENCE [LARGE SCALE GENOMIC DNA]</scope>
    <source>
        <strain evidence="1 2">FT82W</strain>
    </source>
</reference>
<evidence type="ECO:0000313" key="1">
    <source>
        <dbReference type="EMBL" id="MYM90273.1"/>
    </source>
</evidence>
<evidence type="ECO:0000313" key="2">
    <source>
        <dbReference type="Proteomes" id="UP000470302"/>
    </source>
</evidence>
<dbReference type="AlphaFoldDB" id="A0A845G6G0"/>